<dbReference type="CDD" id="cd00102">
    <property type="entry name" value="IPT"/>
    <property type="match status" value="1"/>
</dbReference>
<dbReference type="Pfam" id="PF01833">
    <property type="entry name" value="TIG"/>
    <property type="match status" value="1"/>
</dbReference>
<dbReference type="GO" id="GO:0002116">
    <property type="term" value="C:semaphorin receptor complex"/>
    <property type="evidence" value="ECO:0007669"/>
    <property type="project" value="TreeGrafter"/>
</dbReference>
<dbReference type="PANTHER" id="PTHR22625">
    <property type="entry name" value="PLEXIN"/>
    <property type="match status" value="1"/>
</dbReference>
<evidence type="ECO:0000313" key="2">
    <source>
        <dbReference type="EMBL" id="KAK1945570.1"/>
    </source>
</evidence>
<dbReference type="GO" id="GO:0030334">
    <property type="term" value="P:regulation of cell migration"/>
    <property type="evidence" value="ECO:0007669"/>
    <property type="project" value="TreeGrafter"/>
</dbReference>
<dbReference type="PANTHER" id="PTHR22625:SF70">
    <property type="entry name" value="PLEXIN A, ISOFORM A"/>
    <property type="match status" value="1"/>
</dbReference>
<dbReference type="InterPro" id="IPR013783">
    <property type="entry name" value="Ig-like_fold"/>
</dbReference>
<dbReference type="Gene3D" id="2.60.40.10">
    <property type="entry name" value="Immunoglobulins"/>
    <property type="match status" value="2"/>
</dbReference>
<dbReference type="InterPro" id="IPR031148">
    <property type="entry name" value="Plexin"/>
</dbReference>
<comment type="caution">
    <text evidence="2">The sequence shown here is derived from an EMBL/GenBank/DDBJ whole genome shotgun (WGS) entry which is preliminary data.</text>
</comment>
<feature type="domain" description="IPT/TIG" evidence="1">
    <location>
        <begin position="395"/>
        <end position="514"/>
    </location>
</feature>
<dbReference type="InterPro" id="IPR002909">
    <property type="entry name" value="IPT_dom"/>
</dbReference>
<evidence type="ECO:0000259" key="1">
    <source>
        <dbReference type="SMART" id="SM00429"/>
    </source>
</evidence>
<proteinExistence type="predicted"/>
<dbReference type="GO" id="GO:0017154">
    <property type="term" value="F:semaphorin receptor activity"/>
    <property type="evidence" value="ECO:0007669"/>
    <property type="project" value="InterPro"/>
</dbReference>
<dbReference type="SMART" id="SM00429">
    <property type="entry name" value="IPT"/>
    <property type="match status" value="5"/>
</dbReference>
<feature type="domain" description="IPT/TIG" evidence="1">
    <location>
        <begin position="1236"/>
        <end position="1332"/>
    </location>
</feature>
<feature type="domain" description="IPT/TIG" evidence="1">
    <location>
        <begin position="660"/>
        <end position="757"/>
    </location>
</feature>
<organism evidence="2 3">
    <name type="scientific">Phytophthora citrophthora</name>
    <dbReference type="NCBI Taxonomy" id="4793"/>
    <lineage>
        <taxon>Eukaryota</taxon>
        <taxon>Sar</taxon>
        <taxon>Stramenopiles</taxon>
        <taxon>Oomycota</taxon>
        <taxon>Peronosporomycetes</taxon>
        <taxon>Peronosporales</taxon>
        <taxon>Peronosporaceae</taxon>
        <taxon>Phytophthora</taxon>
    </lineage>
</organism>
<dbReference type="InterPro" id="IPR014756">
    <property type="entry name" value="Ig_E-set"/>
</dbReference>
<keyword evidence="3" id="KW-1185">Reference proteome</keyword>
<evidence type="ECO:0000313" key="3">
    <source>
        <dbReference type="Proteomes" id="UP001259832"/>
    </source>
</evidence>
<name>A0AAD9GVZ7_9STRA</name>
<dbReference type="GO" id="GO:0005886">
    <property type="term" value="C:plasma membrane"/>
    <property type="evidence" value="ECO:0007669"/>
    <property type="project" value="TreeGrafter"/>
</dbReference>
<accession>A0AAD9GVZ7</accession>
<feature type="domain" description="IPT/TIG" evidence="1">
    <location>
        <begin position="759"/>
        <end position="859"/>
    </location>
</feature>
<dbReference type="EMBL" id="JASMQC010000004">
    <property type="protein sequence ID" value="KAK1945570.1"/>
    <property type="molecule type" value="Genomic_DNA"/>
</dbReference>
<reference evidence="2" key="1">
    <citation type="submission" date="2023-08" db="EMBL/GenBank/DDBJ databases">
        <title>Reference Genome Resource for the Citrus Pathogen Phytophthora citrophthora.</title>
        <authorList>
            <person name="Moller H."/>
            <person name="Coetzee B."/>
            <person name="Rose L.J."/>
            <person name="Van Niekerk J.M."/>
        </authorList>
    </citation>
    <scope>NUCLEOTIDE SEQUENCE</scope>
    <source>
        <strain evidence="2">STE-U-9442</strain>
    </source>
</reference>
<dbReference type="Proteomes" id="UP001259832">
    <property type="component" value="Unassembled WGS sequence"/>
</dbReference>
<protein>
    <recommendedName>
        <fullName evidence="1">IPT/TIG domain-containing protein</fullName>
    </recommendedName>
</protein>
<feature type="domain" description="IPT/TIG" evidence="1">
    <location>
        <begin position="9"/>
        <end position="91"/>
    </location>
</feature>
<dbReference type="SUPFAM" id="SSF81296">
    <property type="entry name" value="E set domains"/>
    <property type="match status" value="2"/>
</dbReference>
<gene>
    <name evidence="2" type="ORF">P3T76_002618</name>
</gene>
<sequence length="1509" mass="164856">MQTLSSAAPLRLRLLEPCVSVVSGGTRIVLHGSGFRPAPHSLIVRFRVDLQQLEDTSSSNLLHVDTSDQLVWTSRQPISNTVDVAGRFLLETQIECVLPNFEQQAKRAIAARTNLSASSASVNSAPQLVPLSVEVILNGGEQRSNLLVFKLHQPLEIRRVCPQSVLMTSPAVVVTTTLNILKLPVPVVGRTTSKGGQKQQLEVLEEMNILPVFIRVRQASERTGAISEQTREGKWKLSSLGVYEVEFDAATMGFGAASVEITLNRVDFFRCRGDAPSEGYGYRVHRDVNLRAVEPACISVTSGQVTEVKLMGDGFVDTGDIVVALLQKELETEVVEKGNGKELQIALLNAVYYGKNEIRCTMPANLPFGCTAFSVSMNGGRQFGQARVVGLLHRDRVLKEVSPASGSLAGGTSITIRYACLTLDEADAFHQLQRLDPPRRIRVRFQPVSYSDLHDGGGLAKFVIAKASIESPGVLLCKTPDFLDNIKALNGMRAAGASESGRDNVPYMWRFTVAIALGGELFQGALPFSFYLPPVIRSLTQHHGPATGDTCIKLRMKHKVPPRLKLLVRFSTLDFTKSVTVEGHSVVEQQNPGSSDGDPEYLISCQTPPWADEVPVLTTVQVSYDSGITFFPATDTSPATPLSHLLAKDLSYLNFLFYPPPVVRSAIPLSADILGGSYIRLQGENLVDHGAQPTVIFESSSMSRKVNAFVEKGELRCCAPPFNVGLARVFVSLNGEQYTLCELRDLETNTPLDFIFYSSPTVTRISPLCACVRQPSELKIFGTNLIETGRIKVRVSFPANAHGSGRRLLFKDVPGTARDGVITAMTPIFPEEYSSQNAQVDVALNGTDFSGTFVPLRYFSKYGITRIEPTQGAFEVPVVLAVYLSPVVVTDKILVRIRLRAMKLQDETVAKEELEVIYGPVEASNWTASSVEFMIPPLSTLVNSLQVLTTAQLELSFDGVLFHSAGNLRDHYHVYNMPQLTSATPLFGVSDRETRIVAHGVHMKPGDVVKLTLFLESTTGDQGKPKSKGRRIAARAAPVPATTVIAEVNVKRQRLSWTCPSLILLRASTERQFAPLVPASPSLTNGLPDRRLQGNTSDGMLLPERVIMQISVVDGQPTPLPFVFRYYRAATLVAMNPRAGYVCSGSLVSFEFAERIATTTVDFRFGESLPMSGRIRDERFVECFSPELTSGSHNISISFNEQHYEPAVLVEQQSDDDPQSSAAMFYAYALPVFVLPPAGRERVYAFGPTSGGTVVIIKGRGFVLDTKIYVRFASTFKDAFDGEAEVIVSAKVVDNETIRCVSPPSMRLGRAALHVSYNLQQFSDSTCFFEYHAPTRYVARGTLCGPISGQTPLKLFIEDTKGLPSITQLLQCVVRFESEKCHDPRYSQDIEAEFDPETRLLTCITPAWSSNELVALRVSLVRGEGELFEDTHIKFLFYDPPDGAIKIEPAAGPVGGGTEVLAWCGSIVETGEITVSIQLTKDGSELSKQSIVVRGEIVGSSTLCGTASG</sequence>